<dbReference type="OrthoDB" id="6401986at2"/>
<protein>
    <submittedName>
        <fullName evidence="2">DUF1145 domain-containing protein</fullName>
    </submittedName>
</protein>
<sequence>MSALVWVGRLAFAVIWGAMLANIVWPFPGKGFPLFLILLFVLVALHLLQLLMFTTVYREHIQWRRGDFWQIFLFGVIGWLAIVQAQPGRKKQHD</sequence>
<accession>A0A432XVV8</accession>
<evidence type="ECO:0000313" key="2">
    <source>
        <dbReference type="EMBL" id="RUO52860.1"/>
    </source>
</evidence>
<feature type="transmembrane region" description="Helical" evidence="1">
    <location>
        <begin position="68"/>
        <end position="85"/>
    </location>
</feature>
<dbReference type="AlphaFoldDB" id="A0A432XVV8"/>
<keyword evidence="1" id="KW-0472">Membrane</keyword>
<evidence type="ECO:0000313" key="3">
    <source>
        <dbReference type="Proteomes" id="UP000287198"/>
    </source>
</evidence>
<feature type="transmembrane region" description="Helical" evidence="1">
    <location>
        <begin position="6"/>
        <end position="25"/>
    </location>
</feature>
<name>A0A432XVV8_9GAMM</name>
<dbReference type="PANTHER" id="PTHR38775:SF1">
    <property type="entry name" value="INNER MEMBRANE PROTEIN"/>
    <property type="match status" value="1"/>
</dbReference>
<keyword evidence="1" id="KW-0812">Transmembrane</keyword>
<gene>
    <name evidence="2" type="ORF">CWI69_07430</name>
</gene>
<proteinExistence type="predicted"/>
<dbReference type="Proteomes" id="UP000287198">
    <property type="component" value="Unassembled WGS sequence"/>
</dbReference>
<keyword evidence="3" id="KW-1185">Reference proteome</keyword>
<reference evidence="3" key="1">
    <citation type="journal article" date="2018" name="Front. Microbiol.">
        <title>Genome-Based Analysis Reveals the Taxonomy and Diversity of the Family Idiomarinaceae.</title>
        <authorList>
            <person name="Liu Y."/>
            <person name="Lai Q."/>
            <person name="Shao Z."/>
        </authorList>
    </citation>
    <scope>NUCLEOTIDE SEQUENCE [LARGE SCALE GENOMIC DNA]</scope>
    <source>
        <strain evidence="3">BH195</strain>
    </source>
</reference>
<feature type="transmembrane region" description="Helical" evidence="1">
    <location>
        <begin position="32"/>
        <end position="56"/>
    </location>
</feature>
<evidence type="ECO:0000256" key="1">
    <source>
        <dbReference type="SAM" id="Phobius"/>
    </source>
</evidence>
<dbReference type="RefSeq" id="WP_126763377.1">
    <property type="nucleotide sequence ID" value="NZ_JBHLTZ010000012.1"/>
</dbReference>
<keyword evidence="1" id="KW-1133">Transmembrane helix</keyword>
<dbReference type="Pfam" id="PF06611">
    <property type="entry name" value="DUF1145"/>
    <property type="match status" value="1"/>
</dbReference>
<comment type="caution">
    <text evidence="2">The sequence shown here is derived from an EMBL/GenBank/DDBJ whole genome shotgun (WGS) entry which is preliminary data.</text>
</comment>
<dbReference type="PANTHER" id="PTHR38775">
    <property type="entry name" value="INNER MEMBRANE PROTEIN-RELATED"/>
    <property type="match status" value="1"/>
</dbReference>
<dbReference type="InterPro" id="IPR009525">
    <property type="entry name" value="DUF1145"/>
</dbReference>
<dbReference type="EMBL" id="PIPW01000002">
    <property type="protein sequence ID" value="RUO52860.1"/>
    <property type="molecule type" value="Genomic_DNA"/>
</dbReference>
<organism evidence="2 3">
    <name type="scientific">Pseudidiomarina halophila</name>
    <dbReference type="NCBI Taxonomy" id="1449799"/>
    <lineage>
        <taxon>Bacteria</taxon>
        <taxon>Pseudomonadati</taxon>
        <taxon>Pseudomonadota</taxon>
        <taxon>Gammaproteobacteria</taxon>
        <taxon>Alteromonadales</taxon>
        <taxon>Idiomarinaceae</taxon>
        <taxon>Pseudidiomarina</taxon>
    </lineage>
</organism>